<proteinExistence type="predicted"/>
<accession>A0A369QA77</accession>
<gene>
    <name evidence="2" type="ORF">HME9302_02471</name>
</gene>
<feature type="transmembrane region" description="Helical" evidence="1">
    <location>
        <begin position="345"/>
        <end position="363"/>
    </location>
</feature>
<feature type="transmembrane region" description="Helical" evidence="1">
    <location>
        <begin position="109"/>
        <end position="132"/>
    </location>
</feature>
<dbReference type="RefSeq" id="WP_115367238.1">
    <property type="nucleotide sequence ID" value="NZ_QBKA01000002.1"/>
</dbReference>
<feature type="transmembrane region" description="Helical" evidence="1">
    <location>
        <begin position="260"/>
        <end position="281"/>
    </location>
</feature>
<evidence type="ECO:0000313" key="3">
    <source>
        <dbReference type="Proteomes" id="UP000253727"/>
    </source>
</evidence>
<feature type="transmembrane region" description="Helical" evidence="1">
    <location>
        <begin position="288"/>
        <end position="309"/>
    </location>
</feature>
<reference evidence="2 3" key="1">
    <citation type="submission" date="2018-04" db="EMBL/GenBank/DDBJ databases">
        <title>Altererythrobacter sp. HME9302 genome sequencing and assembly.</title>
        <authorList>
            <person name="Kang H."/>
            <person name="Kim H."/>
            <person name="Joh K."/>
        </authorList>
    </citation>
    <scope>NUCLEOTIDE SEQUENCE [LARGE SCALE GENOMIC DNA]</scope>
    <source>
        <strain evidence="2 3">HME9302</strain>
    </source>
</reference>
<keyword evidence="1" id="KW-0472">Membrane</keyword>
<sequence>MSFIERRRNLVSVDLLLIVGLAWLMICAVLLVTNIGPISAARFPDPDDTLRLVQVRDLLAGQSWFDLQQYRIDAAAGGVAMHWSRLVDIPLMLVIAALTPIIGQSAAEMTALVTVPLVTFGIALLLAGRIAWRLIGEEAAGFACLAMALSIPVISQLRPMRIDHHGWQIVFALLAVNGLVARNPALGGRLVGAALAFWMAISIEGLPLAAVICALAAFRWLRDRKDRVLFVNLVVSLAAVSVVLLLLTRGMAGLVNYCDAIGPAHVGIFMIGAAGAAFLSWMEPISRVALMTGFAAIGAAAFTVVWQVVPQCAGGGFAGMDPVVAGFWFDGVLEGMPIWHQTPALALQTIVPPLLGIAAAIKLARQNGGWLARWWLDYAILLVAGLLVAVFVTRAGAVAGALAAIPLGWQIAVWVRAARHVRKPGKRALALIAICLALLPTMPLTLLTVAIPASASSRLGTVPVQRVASCDIPRAGKFLRALPQGEILSPFDIGPRLLYETQHEVVATAHHRGQPGMRAAIDIFAGTPADARDRLAARGTDYIAICPDLIEPARYVEMAPNGLMAQLVSGDTPDWLEPLATARNNGMAIYRIRP</sequence>
<protein>
    <submittedName>
        <fullName evidence="2">Uncharacterized protein</fullName>
    </submittedName>
</protein>
<keyword evidence="3" id="KW-1185">Reference proteome</keyword>
<dbReference type="Proteomes" id="UP000253727">
    <property type="component" value="Unassembled WGS sequence"/>
</dbReference>
<feature type="transmembrane region" description="Helical" evidence="1">
    <location>
        <begin position="83"/>
        <end position="102"/>
    </location>
</feature>
<dbReference type="AlphaFoldDB" id="A0A369QA77"/>
<keyword evidence="1" id="KW-0812">Transmembrane</keyword>
<feature type="transmembrane region" description="Helical" evidence="1">
    <location>
        <begin position="398"/>
        <end position="417"/>
    </location>
</feature>
<dbReference type="OrthoDB" id="1082056at2"/>
<keyword evidence="1" id="KW-1133">Transmembrane helix</keyword>
<feature type="transmembrane region" description="Helical" evidence="1">
    <location>
        <begin position="197"/>
        <end position="221"/>
    </location>
</feature>
<feature type="transmembrane region" description="Helical" evidence="1">
    <location>
        <begin position="429"/>
        <end position="451"/>
    </location>
</feature>
<organism evidence="2 3">
    <name type="scientific">Alteripontixanthobacter maritimus</name>
    <dbReference type="NCBI Taxonomy" id="2161824"/>
    <lineage>
        <taxon>Bacteria</taxon>
        <taxon>Pseudomonadati</taxon>
        <taxon>Pseudomonadota</taxon>
        <taxon>Alphaproteobacteria</taxon>
        <taxon>Sphingomonadales</taxon>
        <taxon>Erythrobacteraceae</taxon>
        <taxon>Alteripontixanthobacter</taxon>
    </lineage>
</organism>
<comment type="caution">
    <text evidence="2">The sequence shown here is derived from an EMBL/GenBank/DDBJ whole genome shotgun (WGS) entry which is preliminary data.</text>
</comment>
<name>A0A369QA77_9SPHN</name>
<feature type="transmembrane region" description="Helical" evidence="1">
    <location>
        <begin position="228"/>
        <end position="248"/>
    </location>
</feature>
<feature type="transmembrane region" description="Helical" evidence="1">
    <location>
        <begin position="375"/>
        <end position="392"/>
    </location>
</feature>
<evidence type="ECO:0000313" key="2">
    <source>
        <dbReference type="EMBL" id="RDC61250.1"/>
    </source>
</evidence>
<evidence type="ECO:0000256" key="1">
    <source>
        <dbReference type="SAM" id="Phobius"/>
    </source>
</evidence>
<dbReference type="EMBL" id="QBKA01000002">
    <property type="protein sequence ID" value="RDC61250.1"/>
    <property type="molecule type" value="Genomic_DNA"/>
</dbReference>